<evidence type="ECO:0000256" key="6">
    <source>
        <dbReference type="ARBA" id="ARBA00023170"/>
    </source>
</evidence>
<keyword evidence="5 8" id="KW-0472">Membrane</keyword>
<feature type="domain" description="G-protein coupled receptors family 1 profile" evidence="9">
    <location>
        <begin position="31"/>
        <end position="289"/>
    </location>
</feature>
<proteinExistence type="predicted"/>
<protein>
    <recommendedName>
        <fullName evidence="9">G-protein coupled receptors family 1 profile domain-containing protein</fullName>
    </recommendedName>
</protein>
<feature type="non-terminal residue" evidence="10">
    <location>
        <position position="297"/>
    </location>
</feature>
<comment type="caution">
    <text evidence="10">The sequence shown here is derived from an EMBL/GenBank/DDBJ whole genome shotgun (WGS) entry which is preliminary data.</text>
</comment>
<dbReference type="PANTHER" id="PTHR24240">
    <property type="entry name" value="OPSIN"/>
    <property type="match status" value="1"/>
</dbReference>
<dbReference type="PROSITE" id="PS50262">
    <property type="entry name" value="G_PROTEIN_RECEP_F1_2"/>
    <property type="match status" value="1"/>
</dbReference>
<dbReference type="InterPro" id="IPR017452">
    <property type="entry name" value="GPCR_Rhodpsn_7TM"/>
</dbReference>
<evidence type="ECO:0000313" key="11">
    <source>
        <dbReference type="Proteomes" id="UP001159428"/>
    </source>
</evidence>
<evidence type="ECO:0000256" key="5">
    <source>
        <dbReference type="ARBA" id="ARBA00023136"/>
    </source>
</evidence>
<evidence type="ECO:0000256" key="3">
    <source>
        <dbReference type="ARBA" id="ARBA00022989"/>
    </source>
</evidence>
<dbReference type="PRINTS" id="PR00237">
    <property type="entry name" value="GPCRRHODOPSN"/>
</dbReference>
<comment type="subcellular location">
    <subcellularLocation>
        <location evidence="1">Membrane</location>
        <topology evidence="1">Multi-pass membrane protein</topology>
    </subcellularLocation>
</comment>
<reference evidence="10 11" key="1">
    <citation type="submission" date="2022-05" db="EMBL/GenBank/DDBJ databases">
        <authorList>
            <consortium name="Genoscope - CEA"/>
            <person name="William W."/>
        </authorList>
    </citation>
    <scope>NUCLEOTIDE SEQUENCE [LARGE SCALE GENOMIC DNA]</scope>
</reference>
<dbReference type="GO" id="GO:0016020">
    <property type="term" value="C:membrane"/>
    <property type="evidence" value="ECO:0007669"/>
    <property type="project" value="UniProtKB-SubCell"/>
</dbReference>
<dbReference type="SUPFAM" id="SSF81321">
    <property type="entry name" value="Family A G protein-coupled receptor-like"/>
    <property type="match status" value="1"/>
</dbReference>
<feature type="transmembrane region" description="Helical" evidence="8">
    <location>
        <begin position="131"/>
        <end position="148"/>
    </location>
</feature>
<dbReference type="Proteomes" id="UP001159428">
    <property type="component" value="Unassembled WGS sequence"/>
</dbReference>
<keyword evidence="6" id="KW-0675">Receptor</keyword>
<gene>
    <name evidence="10" type="ORF">PMEA_00007216</name>
</gene>
<evidence type="ECO:0000259" key="9">
    <source>
        <dbReference type="PROSITE" id="PS50262"/>
    </source>
</evidence>
<accession>A0AAU9WLN7</accession>
<feature type="transmembrane region" description="Helical" evidence="8">
    <location>
        <begin position="51"/>
        <end position="71"/>
    </location>
</feature>
<name>A0AAU9WLN7_9CNID</name>
<organism evidence="10 11">
    <name type="scientific">Pocillopora meandrina</name>
    <dbReference type="NCBI Taxonomy" id="46732"/>
    <lineage>
        <taxon>Eukaryota</taxon>
        <taxon>Metazoa</taxon>
        <taxon>Cnidaria</taxon>
        <taxon>Anthozoa</taxon>
        <taxon>Hexacorallia</taxon>
        <taxon>Scleractinia</taxon>
        <taxon>Astrocoeniina</taxon>
        <taxon>Pocilloporidae</taxon>
        <taxon>Pocillopora</taxon>
    </lineage>
</organism>
<evidence type="ECO:0000256" key="4">
    <source>
        <dbReference type="ARBA" id="ARBA00023040"/>
    </source>
</evidence>
<feature type="transmembrane region" description="Helical" evidence="8">
    <location>
        <begin position="91"/>
        <end position="110"/>
    </location>
</feature>
<dbReference type="EMBL" id="CALNXJ010000016">
    <property type="protein sequence ID" value="CAH3118234.1"/>
    <property type="molecule type" value="Genomic_DNA"/>
</dbReference>
<dbReference type="GO" id="GO:0004930">
    <property type="term" value="F:G protein-coupled receptor activity"/>
    <property type="evidence" value="ECO:0007669"/>
    <property type="project" value="UniProtKB-KW"/>
</dbReference>
<keyword evidence="7" id="KW-0807">Transducer</keyword>
<keyword evidence="11" id="KW-1185">Reference proteome</keyword>
<feature type="transmembrane region" description="Helical" evidence="8">
    <location>
        <begin position="12"/>
        <end position="39"/>
    </location>
</feature>
<dbReference type="InterPro" id="IPR000276">
    <property type="entry name" value="GPCR_Rhodpsn"/>
</dbReference>
<feature type="transmembrane region" description="Helical" evidence="8">
    <location>
        <begin position="178"/>
        <end position="200"/>
    </location>
</feature>
<dbReference type="Gene3D" id="1.20.1070.10">
    <property type="entry name" value="Rhodopsin 7-helix transmembrane proteins"/>
    <property type="match status" value="1"/>
</dbReference>
<feature type="transmembrane region" description="Helical" evidence="8">
    <location>
        <begin position="270"/>
        <end position="291"/>
    </location>
</feature>
<evidence type="ECO:0000256" key="2">
    <source>
        <dbReference type="ARBA" id="ARBA00022692"/>
    </source>
</evidence>
<dbReference type="CDD" id="cd00637">
    <property type="entry name" value="7tm_classA_rhodopsin-like"/>
    <property type="match status" value="1"/>
</dbReference>
<keyword evidence="2 8" id="KW-0812">Transmembrane</keyword>
<feature type="transmembrane region" description="Helical" evidence="8">
    <location>
        <begin position="237"/>
        <end position="258"/>
    </location>
</feature>
<dbReference type="InterPro" id="IPR050125">
    <property type="entry name" value="GPCR_opsins"/>
</dbReference>
<keyword evidence="3 8" id="KW-1133">Transmembrane helix</keyword>
<dbReference type="Pfam" id="PF00001">
    <property type="entry name" value="7tm_1"/>
    <property type="match status" value="1"/>
</dbReference>
<evidence type="ECO:0000256" key="8">
    <source>
        <dbReference type="SAM" id="Phobius"/>
    </source>
</evidence>
<sequence>MSDLKLPNRSLAAVITEAGICLTLNITSIIGNSLVCIAAYRNPNLRSTTNLYIIALAVSDLLCATIEMPLASSTLVIGRWDFGDVVCEIQGFVDVFTTYATPATLGLTAVNRYVKIVKTAKHKKYFSPLRSKIWLFCVWTFLVLYLLTGRTTNFLSFEFVPGFDVCALGFANQRVRVVHFCITFALFFIVPLCSGIFSYYKVLSTTHQHQLNTAPSLGDRTNCGGRSSLKEIHATRVLLYVAAGFLCCWIPMWAFILWKRFSPETCPRRAAILVTFFLFLSATINPFIYAFTNCGFQ</sequence>
<evidence type="ECO:0000256" key="7">
    <source>
        <dbReference type="ARBA" id="ARBA00023224"/>
    </source>
</evidence>
<dbReference type="AlphaFoldDB" id="A0AAU9WLN7"/>
<evidence type="ECO:0000313" key="10">
    <source>
        <dbReference type="EMBL" id="CAH3118234.1"/>
    </source>
</evidence>
<evidence type="ECO:0000256" key="1">
    <source>
        <dbReference type="ARBA" id="ARBA00004141"/>
    </source>
</evidence>
<keyword evidence="4" id="KW-0297">G-protein coupled receptor</keyword>